<reference evidence="2" key="1">
    <citation type="submission" date="2013-01" db="EMBL/GenBank/DDBJ databases">
        <title>Genome assembly of Mariniradius saccharolyticus AK6.</title>
        <authorList>
            <person name="Vaidya B."/>
            <person name="Khatri I."/>
            <person name="Tanuku N.R.S."/>
            <person name="Subramanian S."/>
            <person name="Pinnaka A."/>
        </authorList>
    </citation>
    <scope>NUCLEOTIDE SEQUENCE [LARGE SCALE GENOMIC DNA]</scope>
    <source>
        <strain evidence="2">AK6</strain>
    </source>
</reference>
<evidence type="ECO:0000313" key="3">
    <source>
        <dbReference type="Proteomes" id="UP000010953"/>
    </source>
</evidence>
<evidence type="ECO:0000256" key="1">
    <source>
        <dbReference type="SAM" id="SignalP"/>
    </source>
</evidence>
<feature type="signal peptide" evidence="1">
    <location>
        <begin position="1"/>
        <end position="19"/>
    </location>
</feature>
<dbReference type="STRING" id="1239962.C943_01743"/>
<comment type="caution">
    <text evidence="2">The sequence shown here is derived from an EMBL/GenBank/DDBJ whole genome shotgun (WGS) entry which is preliminary data.</text>
</comment>
<sequence length="282" mass="31355">MKNLGLLFLPVLLPFMVPAQVSISGKVTDQNGRPIPFANIGFVGTSIGTVSTVTGEFELILDETRQDGSLLRFSCMGYEAEELAISQAVSTDQLHIKLKETTLVLQEMIVKSGGLQTKEYGNKDEKTSMKTNLAISERPNMNLGAQIGRKFRLGSRANFVSKLKFYVGYNNFDSLLIRVNFYDLESGKPSKNLNQRPIIRPVIAHKRGWVTFDLENENLVLSGTIVAAIEWIGASSRGNQFGLNISMPALFQTHYYKYGAQNDWKVFPNMSTSMVLIVESAD</sequence>
<dbReference type="SUPFAM" id="SSF49464">
    <property type="entry name" value="Carboxypeptidase regulatory domain-like"/>
    <property type="match status" value="1"/>
</dbReference>
<organism evidence="2 3">
    <name type="scientific">Mariniradius saccharolyticus AK6</name>
    <dbReference type="NCBI Taxonomy" id="1239962"/>
    <lineage>
        <taxon>Bacteria</taxon>
        <taxon>Pseudomonadati</taxon>
        <taxon>Bacteroidota</taxon>
        <taxon>Cytophagia</taxon>
        <taxon>Cytophagales</taxon>
        <taxon>Cyclobacteriaceae</taxon>
        <taxon>Mariniradius</taxon>
    </lineage>
</organism>
<dbReference type="OrthoDB" id="816048at2"/>
<dbReference type="EMBL" id="AMZY02000016">
    <property type="protein sequence ID" value="EMS32008.1"/>
    <property type="molecule type" value="Genomic_DNA"/>
</dbReference>
<dbReference type="Proteomes" id="UP000010953">
    <property type="component" value="Unassembled WGS sequence"/>
</dbReference>
<dbReference type="Pfam" id="PF13715">
    <property type="entry name" value="CarbopepD_reg_2"/>
    <property type="match status" value="1"/>
</dbReference>
<dbReference type="Gene3D" id="2.60.40.1120">
    <property type="entry name" value="Carboxypeptidase-like, regulatory domain"/>
    <property type="match status" value="1"/>
</dbReference>
<gene>
    <name evidence="2" type="ORF">C943_01743</name>
</gene>
<protein>
    <submittedName>
        <fullName evidence="2">SusC, outer membrane protein</fullName>
    </submittedName>
</protein>
<dbReference type="AlphaFoldDB" id="M7XBM6"/>
<name>M7XBM6_9BACT</name>
<feature type="chain" id="PRO_5004087959" evidence="1">
    <location>
        <begin position="20"/>
        <end position="282"/>
    </location>
</feature>
<dbReference type="InterPro" id="IPR008969">
    <property type="entry name" value="CarboxyPept-like_regulatory"/>
</dbReference>
<accession>M7XBM6</accession>
<dbReference type="InParanoid" id="M7XBM6"/>
<dbReference type="RefSeq" id="WP_008629947.1">
    <property type="nucleotide sequence ID" value="NZ_AMZY02000016.1"/>
</dbReference>
<proteinExistence type="predicted"/>
<keyword evidence="3" id="KW-1185">Reference proteome</keyword>
<keyword evidence="1" id="KW-0732">Signal</keyword>
<evidence type="ECO:0000313" key="2">
    <source>
        <dbReference type="EMBL" id="EMS32008.1"/>
    </source>
</evidence>
<dbReference type="eggNOG" id="COG2304">
    <property type="taxonomic scope" value="Bacteria"/>
</dbReference>